<evidence type="ECO:0000313" key="2">
    <source>
        <dbReference type="Proteomes" id="UP000231550"/>
    </source>
</evidence>
<dbReference type="Proteomes" id="UP000231550">
    <property type="component" value="Unassembled WGS sequence"/>
</dbReference>
<dbReference type="AlphaFoldDB" id="A0A2H0KTJ9"/>
<evidence type="ECO:0000313" key="1">
    <source>
        <dbReference type="EMBL" id="PIQ74754.1"/>
    </source>
</evidence>
<protein>
    <recommendedName>
        <fullName evidence="3">N-acetyltransferase domain-containing protein</fullName>
    </recommendedName>
</protein>
<gene>
    <name evidence="1" type="ORF">COV85_00350</name>
</gene>
<accession>A0A2H0KTJ9</accession>
<organism evidence="1 2">
    <name type="scientific">Candidatus Portnoybacteria bacterium CG11_big_fil_rev_8_21_14_0_20_44_10</name>
    <dbReference type="NCBI Taxonomy" id="1974818"/>
    <lineage>
        <taxon>Bacteria</taxon>
        <taxon>Candidatus Portnoyibacteriota</taxon>
    </lineage>
</organism>
<evidence type="ECO:0008006" key="3">
    <source>
        <dbReference type="Google" id="ProtNLM"/>
    </source>
</evidence>
<comment type="caution">
    <text evidence="1">The sequence shown here is derived from an EMBL/GenBank/DDBJ whole genome shotgun (WGS) entry which is preliminary data.</text>
</comment>
<sequence length="186" mass="21951">MEIPNEERHWQPHIVCFDNHLRSCIKDNCAADIGERLNNYRAFLSFATLPIICSGYRDDRFTNIYWDAPRGIVLAYKYFVNDRAEYRGIACIGFNINESTVHIRQIQGARYRHEELAPLRWEKLLVKVVIEIAQRLGFKMVEILPAKKNEWLNLGNASQLKLRYDVTAKRIGFKWNPQKQVYEYSL</sequence>
<reference evidence="1 2" key="1">
    <citation type="submission" date="2017-09" db="EMBL/GenBank/DDBJ databases">
        <title>Depth-based differentiation of microbial function through sediment-hosted aquifers and enrichment of novel symbionts in the deep terrestrial subsurface.</title>
        <authorList>
            <person name="Probst A.J."/>
            <person name="Ladd B."/>
            <person name="Jarett J.K."/>
            <person name="Geller-Mcgrath D.E."/>
            <person name="Sieber C.M."/>
            <person name="Emerson J.B."/>
            <person name="Anantharaman K."/>
            <person name="Thomas B.C."/>
            <person name="Malmstrom R."/>
            <person name="Stieglmeier M."/>
            <person name="Klingl A."/>
            <person name="Woyke T."/>
            <person name="Ryan C.M."/>
            <person name="Banfield J.F."/>
        </authorList>
    </citation>
    <scope>NUCLEOTIDE SEQUENCE [LARGE SCALE GENOMIC DNA]</scope>
    <source>
        <strain evidence="1">CG11_big_fil_rev_8_21_14_0_20_44_10</strain>
    </source>
</reference>
<dbReference type="EMBL" id="PCVN01000008">
    <property type="protein sequence ID" value="PIQ74754.1"/>
    <property type="molecule type" value="Genomic_DNA"/>
</dbReference>
<proteinExistence type="predicted"/>
<name>A0A2H0KTJ9_9BACT</name>